<dbReference type="EMBL" id="PYGF01000007">
    <property type="protein sequence ID" value="PSL03414.1"/>
    <property type="molecule type" value="Genomic_DNA"/>
</dbReference>
<evidence type="ECO:0000313" key="2">
    <source>
        <dbReference type="Proteomes" id="UP000240708"/>
    </source>
</evidence>
<keyword evidence="2" id="KW-1185">Reference proteome</keyword>
<sequence length="118" mass="13658">MHNYKELNVWKRGIKLTTEIYKISQIFPNEERFGLTSQMRRSAVSVPSNVAEGAGRRTDGEFVNFLGIAHGSICELETQLYVAFELGYIEEQKFNDVTSELTEIQKMLYSLIQKFEKK</sequence>
<reference evidence="1 2" key="1">
    <citation type="submission" date="2018-03" db="EMBL/GenBank/DDBJ databases">
        <title>Genomic Encyclopedia of Archaeal and Bacterial Type Strains, Phase II (KMG-II): from individual species to whole genera.</title>
        <authorList>
            <person name="Goeker M."/>
        </authorList>
    </citation>
    <scope>NUCLEOTIDE SEQUENCE [LARGE SCALE GENOMIC DNA]</scope>
    <source>
        <strain evidence="1 2">DSM 28057</strain>
    </source>
</reference>
<dbReference type="PANTHER" id="PTHR38471">
    <property type="entry name" value="FOUR HELIX BUNDLE PROTEIN"/>
    <property type="match status" value="1"/>
</dbReference>
<comment type="caution">
    <text evidence="1">The sequence shown here is derived from an EMBL/GenBank/DDBJ whole genome shotgun (WGS) entry which is preliminary data.</text>
</comment>
<gene>
    <name evidence="1" type="ORF">CLV48_107132</name>
</gene>
<dbReference type="NCBIfam" id="NF008911">
    <property type="entry name" value="PRK12275.1-2"/>
    <property type="match status" value="1"/>
</dbReference>
<dbReference type="InterPro" id="IPR036583">
    <property type="entry name" value="23S_rRNA_IVS_sf"/>
</dbReference>
<name>A0A2P8E1R3_9BACT</name>
<dbReference type="OrthoDB" id="9811959at2"/>
<organism evidence="1 2">
    <name type="scientific">Cecembia rubra</name>
    <dbReference type="NCBI Taxonomy" id="1485585"/>
    <lineage>
        <taxon>Bacteria</taxon>
        <taxon>Pseudomonadati</taxon>
        <taxon>Bacteroidota</taxon>
        <taxon>Cytophagia</taxon>
        <taxon>Cytophagales</taxon>
        <taxon>Cyclobacteriaceae</taxon>
        <taxon>Cecembia</taxon>
    </lineage>
</organism>
<dbReference type="Pfam" id="PF05635">
    <property type="entry name" value="23S_rRNA_IVP"/>
    <property type="match status" value="1"/>
</dbReference>
<proteinExistence type="predicted"/>
<dbReference type="Proteomes" id="UP000240708">
    <property type="component" value="Unassembled WGS sequence"/>
</dbReference>
<accession>A0A2P8E1R3</accession>
<dbReference type="RefSeq" id="WP_106567793.1">
    <property type="nucleotide sequence ID" value="NZ_PYGF01000007.1"/>
</dbReference>
<evidence type="ECO:0000313" key="1">
    <source>
        <dbReference type="EMBL" id="PSL03414.1"/>
    </source>
</evidence>
<dbReference type="PANTHER" id="PTHR38471:SF2">
    <property type="entry name" value="FOUR HELIX BUNDLE PROTEIN"/>
    <property type="match status" value="1"/>
</dbReference>
<dbReference type="CDD" id="cd16377">
    <property type="entry name" value="23S_rRNA_IVP_like"/>
    <property type="match status" value="1"/>
</dbReference>
<protein>
    <submittedName>
        <fullName evidence="1">Four helix bundle protein</fullName>
    </submittedName>
</protein>
<dbReference type="InterPro" id="IPR012657">
    <property type="entry name" value="23S_rRNA-intervening_sequence"/>
</dbReference>
<dbReference type="Gene3D" id="1.20.1440.60">
    <property type="entry name" value="23S rRNA-intervening sequence"/>
    <property type="match status" value="1"/>
</dbReference>
<dbReference type="AlphaFoldDB" id="A0A2P8E1R3"/>
<dbReference type="NCBIfam" id="TIGR02436">
    <property type="entry name" value="four helix bundle protein"/>
    <property type="match status" value="1"/>
</dbReference>
<dbReference type="SUPFAM" id="SSF158446">
    <property type="entry name" value="IVS-encoded protein-like"/>
    <property type="match status" value="1"/>
</dbReference>